<reference evidence="1" key="1">
    <citation type="submission" date="2021-01" db="EMBL/GenBank/DDBJ databases">
        <authorList>
            <person name="Corre E."/>
            <person name="Pelletier E."/>
            <person name="Niang G."/>
            <person name="Scheremetjew M."/>
            <person name="Finn R."/>
            <person name="Kale V."/>
            <person name="Holt S."/>
            <person name="Cochrane G."/>
            <person name="Meng A."/>
            <person name="Brown T."/>
            <person name="Cohen L."/>
        </authorList>
    </citation>
    <scope>NUCLEOTIDE SEQUENCE</scope>
    <source>
        <strain evidence="1">CCMP1594</strain>
    </source>
</reference>
<gene>
    <name evidence="1" type="ORF">EGYM00163_LOCUS1047</name>
</gene>
<proteinExistence type="predicted"/>
<evidence type="ECO:0000313" key="1">
    <source>
        <dbReference type="EMBL" id="CAE0789933.1"/>
    </source>
</evidence>
<protein>
    <submittedName>
        <fullName evidence="1">Uncharacterized protein</fullName>
    </submittedName>
</protein>
<organism evidence="1">
    <name type="scientific">Eutreptiella gymnastica</name>
    <dbReference type="NCBI Taxonomy" id="73025"/>
    <lineage>
        <taxon>Eukaryota</taxon>
        <taxon>Discoba</taxon>
        <taxon>Euglenozoa</taxon>
        <taxon>Euglenida</taxon>
        <taxon>Spirocuta</taxon>
        <taxon>Euglenophyceae</taxon>
        <taxon>Eutreptiales</taxon>
        <taxon>Eutreptiaceae</taxon>
        <taxon>Eutreptiella</taxon>
    </lineage>
</organism>
<dbReference type="EMBL" id="HBJA01003275">
    <property type="protein sequence ID" value="CAE0789933.1"/>
    <property type="molecule type" value="Transcribed_RNA"/>
</dbReference>
<accession>A0A7S4C883</accession>
<dbReference type="AlphaFoldDB" id="A0A7S4C883"/>
<sequence>MPFEDSSPHVSLHTYTTFFKQVLLMATKARLGTEIIIAIPSWSSPPNPALCPLLDRRIDIDSCRKWFSQVVVVPNVVYDLRNEENGELVQSPLFFEKPMVLYHLKSTYKFHRIEAPMVEQPFVAPSHSQVPVPPCELMHVVFDAPKFVSSLNRLQSQANYNVRGCETSFDWAGCSSVMP</sequence>
<name>A0A7S4C883_9EUGL</name>